<dbReference type="PROSITE" id="PS50158">
    <property type="entry name" value="ZF_CCHC"/>
    <property type="match status" value="1"/>
</dbReference>
<dbReference type="Gene3D" id="2.40.70.10">
    <property type="entry name" value="Acid Proteases"/>
    <property type="match status" value="1"/>
</dbReference>
<dbReference type="OrthoDB" id="7763782at2759"/>
<dbReference type="Pfam" id="PF17921">
    <property type="entry name" value="Integrase_H2C2"/>
    <property type="match status" value="1"/>
</dbReference>
<dbReference type="SMART" id="SM00343">
    <property type="entry name" value="ZnF_C2HC"/>
    <property type="match status" value="2"/>
</dbReference>
<dbReference type="InterPro" id="IPR001878">
    <property type="entry name" value="Znf_CCHC"/>
</dbReference>
<feature type="domain" description="CCHC-type" evidence="3">
    <location>
        <begin position="422"/>
        <end position="436"/>
    </location>
</feature>
<dbReference type="InterPro" id="IPR005312">
    <property type="entry name" value="DUF1759"/>
</dbReference>
<feature type="compositionally biased region" description="Low complexity" evidence="2">
    <location>
        <begin position="1406"/>
        <end position="1418"/>
    </location>
</feature>
<dbReference type="STRING" id="34508.A0A4U5M284"/>
<dbReference type="GO" id="GO:0003676">
    <property type="term" value="F:nucleic acid binding"/>
    <property type="evidence" value="ECO:0007669"/>
    <property type="project" value="InterPro"/>
</dbReference>
<dbReference type="GO" id="GO:0006259">
    <property type="term" value="P:DNA metabolic process"/>
    <property type="evidence" value="ECO:0007669"/>
    <property type="project" value="UniProtKB-ARBA"/>
</dbReference>
<reference evidence="4 5" key="2">
    <citation type="journal article" date="2019" name="G3 (Bethesda)">
        <title>Hybrid Assembly of the Genome of the Entomopathogenic Nematode Steinernema carpocapsae Identifies the X-Chromosome.</title>
        <authorList>
            <person name="Serra L."/>
            <person name="Macchietto M."/>
            <person name="Macias-Munoz A."/>
            <person name="McGill C.J."/>
            <person name="Rodriguez I.M."/>
            <person name="Rodriguez B."/>
            <person name="Murad R."/>
            <person name="Mortazavi A."/>
        </authorList>
    </citation>
    <scope>NUCLEOTIDE SEQUENCE [LARGE SCALE GENOMIC DNA]</scope>
    <source>
        <strain evidence="4 5">ALL</strain>
    </source>
</reference>
<proteinExistence type="predicted"/>
<reference evidence="4 5" key="1">
    <citation type="journal article" date="2015" name="Genome Biol.">
        <title>Comparative genomics of Steinernema reveals deeply conserved gene regulatory networks.</title>
        <authorList>
            <person name="Dillman A.R."/>
            <person name="Macchietto M."/>
            <person name="Porter C.F."/>
            <person name="Rogers A."/>
            <person name="Williams B."/>
            <person name="Antoshechkin I."/>
            <person name="Lee M.M."/>
            <person name="Goodwin Z."/>
            <person name="Lu X."/>
            <person name="Lewis E.E."/>
            <person name="Goodrich-Blair H."/>
            <person name="Stock S.P."/>
            <person name="Adams B.J."/>
            <person name="Sternberg P.W."/>
            <person name="Mortazavi A."/>
        </authorList>
    </citation>
    <scope>NUCLEOTIDE SEQUENCE [LARGE SCALE GENOMIC DNA]</scope>
    <source>
        <strain evidence="4 5">ALL</strain>
    </source>
</reference>
<feature type="region of interest" description="Disordered" evidence="2">
    <location>
        <begin position="451"/>
        <end position="493"/>
    </location>
</feature>
<keyword evidence="1" id="KW-0862">Zinc</keyword>
<accession>A0A4U5M284</accession>
<keyword evidence="1" id="KW-0479">Metal-binding</keyword>
<dbReference type="CDD" id="cd01644">
    <property type="entry name" value="RT_pepA17"/>
    <property type="match status" value="1"/>
</dbReference>
<dbReference type="InterPro" id="IPR043502">
    <property type="entry name" value="DNA/RNA_pol_sf"/>
</dbReference>
<evidence type="ECO:0000256" key="2">
    <source>
        <dbReference type="SAM" id="MobiDB-lite"/>
    </source>
</evidence>
<organism evidence="4 5">
    <name type="scientific">Steinernema carpocapsae</name>
    <name type="common">Entomopathogenic nematode</name>
    <dbReference type="NCBI Taxonomy" id="34508"/>
    <lineage>
        <taxon>Eukaryota</taxon>
        <taxon>Metazoa</taxon>
        <taxon>Ecdysozoa</taxon>
        <taxon>Nematoda</taxon>
        <taxon>Chromadorea</taxon>
        <taxon>Rhabditida</taxon>
        <taxon>Tylenchina</taxon>
        <taxon>Panagrolaimomorpha</taxon>
        <taxon>Strongyloidoidea</taxon>
        <taxon>Steinernematidae</taxon>
        <taxon>Steinernema</taxon>
    </lineage>
</organism>
<dbReference type="Gene3D" id="3.30.420.10">
    <property type="entry name" value="Ribonuclease H-like superfamily/Ribonuclease H"/>
    <property type="match status" value="1"/>
</dbReference>
<dbReference type="Gene3D" id="3.10.10.10">
    <property type="entry name" value="HIV Type 1 Reverse Transcriptase, subunit A, domain 1"/>
    <property type="match status" value="1"/>
</dbReference>
<gene>
    <name evidence="4" type="ORF">L596_026730</name>
</gene>
<dbReference type="PANTHER" id="PTHR47331:SF5">
    <property type="entry name" value="RIBONUCLEASE H"/>
    <property type="match status" value="1"/>
</dbReference>
<feature type="region of interest" description="Disordered" evidence="2">
    <location>
        <begin position="346"/>
        <end position="374"/>
    </location>
</feature>
<evidence type="ECO:0000259" key="3">
    <source>
        <dbReference type="PROSITE" id="PS50158"/>
    </source>
</evidence>
<dbReference type="Gene3D" id="1.10.340.70">
    <property type="match status" value="1"/>
</dbReference>
<dbReference type="Gene3D" id="3.30.70.270">
    <property type="match status" value="1"/>
</dbReference>
<evidence type="ECO:0000313" key="5">
    <source>
        <dbReference type="Proteomes" id="UP000298663"/>
    </source>
</evidence>
<feature type="compositionally biased region" description="Polar residues" evidence="2">
    <location>
        <begin position="473"/>
        <end position="493"/>
    </location>
</feature>
<dbReference type="PANTHER" id="PTHR47331">
    <property type="entry name" value="PHD-TYPE DOMAIN-CONTAINING PROTEIN"/>
    <property type="match status" value="1"/>
</dbReference>
<dbReference type="InterPro" id="IPR021109">
    <property type="entry name" value="Peptidase_aspartic_dom_sf"/>
</dbReference>
<protein>
    <recommendedName>
        <fullName evidence="3">CCHC-type domain-containing protein</fullName>
    </recommendedName>
</protein>
<dbReference type="Pfam" id="PF05380">
    <property type="entry name" value="Peptidase_A17"/>
    <property type="match status" value="1"/>
</dbReference>
<dbReference type="Pfam" id="PF03564">
    <property type="entry name" value="DUF1759"/>
    <property type="match status" value="1"/>
</dbReference>
<dbReference type="InterPro" id="IPR036397">
    <property type="entry name" value="RNaseH_sf"/>
</dbReference>
<name>A0A4U5M284_STECR</name>
<evidence type="ECO:0000256" key="1">
    <source>
        <dbReference type="PROSITE-ProRule" id="PRU00047"/>
    </source>
</evidence>
<feature type="compositionally biased region" description="Basic and acidic residues" evidence="2">
    <location>
        <begin position="349"/>
        <end position="362"/>
    </location>
</feature>
<keyword evidence="1" id="KW-0863">Zinc-finger</keyword>
<dbReference type="InterPro" id="IPR008042">
    <property type="entry name" value="Retrotrans_Pao"/>
</dbReference>
<evidence type="ECO:0000313" key="4">
    <source>
        <dbReference type="EMBL" id="TKR62816.1"/>
    </source>
</evidence>
<feature type="region of interest" description="Disordered" evidence="2">
    <location>
        <begin position="1371"/>
        <end position="1430"/>
    </location>
</feature>
<keyword evidence="5" id="KW-1185">Reference proteome</keyword>
<dbReference type="EMBL" id="AZBU02000010">
    <property type="protein sequence ID" value="TKR62816.1"/>
    <property type="molecule type" value="Genomic_DNA"/>
</dbReference>
<dbReference type="InterPro" id="IPR043128">
    <property type="entry name" value="Rev_trsase/Diguanyl_cyclase"/>
</dbReference>
<dbReference type="Proteomes" id="UP000298663">
    <property type="component" value="Unassembled WGS sequence"/>
</dbReference>
<sequence length="1777" mass="201327">MSTPNGSGDASRIVPPLTPTQAATAKFASLQFQANTIVKRAERLKTEIADFIDDLEGKPEAEVRNGCNDLMAEKNEVQRTITATGMDLCAIFEVLLIGDQNAKKPSFDNLCAKLQDAEDQLDTEGIKVKKQIRKLAAIVPPTAEAPKGPPRIPGPIARIEIPKFDGNVEHFSAFKNAFVNHVYNIDEYDKQTKMTLLTQHLIGEPKRAIACFFNDGEKFEDAWKIIVERFGNKQLLMTSLRKTLNEARLRSEANIDQRNLLDTIRTIHIQMIKEIPSADTNYVMWEAILNKFPEKTRIELANRYNEEIKLYRDNITKLLEFLGNIIQRFFEIDYIANPYGSSGFTVPPAHEKRSSDAKKRTFGEQPLSSVPPRGRFISNPQPNVVVGSGCVFCEKKNHRSTECKIYEGQEVRSIRARDLSLCYNCLKSDHLYRNCPFPQKCTFCPRKHHPALHGSKPARPPATTYHPSGYQGQGLQRQPNGTIQQQQEASFQKSTPLPRHITTLAATLTDAEQAEADRIDSISAGLHIAAENKINHDYISAVLNEQCFVQAGETIAVNPITGTLARTTVLLDTGSNTTLISEKLVDQLGLPIVAVRDTNFTTVDAHTRVQCRYVLVRIILRTDKQGHGPTVEMVAMVKDKVLHGNINRPTLSDQDMKDIESKGYVLSEGRHGPKIKKLDLLIGTDYLNELENGPKWALPSGLTANPTYLGVVIAGKRTPSNTSKYHPADLSQSIQCATLADIVEQSKDEALNQGAQAALAEEWAMDHLPTGSKKEIQNAENEAVQAYFEKTLKCIEGRYEVAFPFKEGLRVHVPSNYAMAFKRMMSTYDKIKRNPILGDKIDNIFEDQLANGIIEEVPTDELYKEADVHYLPHQPVITPQKDTTKVRVVFDASAHIRGALSLNEAIHQGPAILPKITAIMLRFRTGNIACVSDIEKAFLQIGLTPTDRDMTRFIWLKDHSKPPSRDNVKVLRYKTLPFGVNASPYLLGATLEHHVKKHAPTDHPEAAQRFLDNTYVDNVLFTCNTIEEGQRHCQEAKKTLAEGRMNLREFASNKQEVLQGLEDVDKAENPAPKILGTRWCIEDDTLKLEATMKETQKKTKRTIFSQVAQVYDPLGLLAPVLVQARVFSQNLWISHDWDTQVSPETWECWLQIHGRIQGFTKTLPRSVCPIGAEVDLVVFTDACQDVMATCIYLIRVDTYHPLQNGDPTYHPSTKKKTAHLVASKTKQRPLQKVMTIPKMELDAISLGTKLLNSVMTDLRNNIKVQRCAIMTDSQIALEWIRAPRAPAKQGAFVLNRWKELRALQATLESYHHELWTGYVRTDENPADCATRGLSKDELGDHNWWIGPDYLSKDFEDWPNDCKFQQLEREADAHDPDPNLPDHPGGPEGTTDKVTVEATEPNEPVETTDGTPTDPTQQEVPNVPPKDPEQGKLQKVTVAAVQNDEKRSWPVNWYASNNIWKVIRTTAYAFRFMRKLSYAPRARTRAADDDHEAAVTLMLQEALKHHRLTYETDHPTTRFLHPEELERARTFVIRIHQQEVYSKQRWKELTNLKLFKDPEGIWRCGGRLRNADLPYGTKFPIFIDNKHPLANLIVREEHWTNQPRNYHLSQRSTISAIRQKYWIPAIRKLVRTIVGKCVECQRFNRFPLKCPELQDLPTRAVSVARPFQHTGLDYFGPLYMVGEPKNRRVTSRLPKLSDNPEGGPQKVYGVIFTCTVTRMVHLELVGDMTTINFLRALRRFISEKDKPDDITCDKDHKCCWRKSYSRCTSKRALKTRKS</sequence>
<comment type="caution">
    <text evidence="4">The sequence shown here is derived from an EMBL/GenBank/DDBJ whole genome shotgun (WGS) entry which is preliminary data.</text>
</comment>
<dbReference type="GO" id="GO:0008270">
    <property type="term" value="F:zinc ion binding"/>
    <property type="evidence" value="ECO:0007669"/>
    <property type="project" value="UniProtKB-KW"/>
</dbReference>
<dbReference type="InterPro" id="IPR041588">
    <property type="entry name" value="Integrase_H2C2"/>
</dbReference>
<dbReference type="SUPFAM" id="SSF56672">
    <property type="entry name" value="DNA/RNA polymerases"/>
    <property type="match status" value="1"/>
</dbReference>